<reference evidence="2" key="1">
    <citation type="submission" date="2022-06" db="EMBL/GenBank/DDBJ databases">
        <title>Diverse halophilic archaea isolated from saline environments.</title>
        <authorList>
            <person name="Cui H.-L."/>
        </authorList>
    </citation>
    <scope>NUCLEOTIDE SEQUENCE</scope>
    <source>
        <strain evidence="2">WLHS1</strain>
    </source>
</reference>
<evidence type="ECO:0008006" key="4">
    <source>
        <dbReference type="Google" id="ProtNLM"/>
    </source>
</evidence>
<name>A0A9E7NCD7_9EURY</name>
<dbReference type="EMBL" id="CP100355">
    <property type="protein sequence ID" value="UTF54771.1"/>
    <property type="molecule type" value="Genomic_DNA"/>
</dbReference>
<dbReference type="GeneID" id="73289530"/>
<dbReference type="Proteomes" id="UP001056855">
    <property type="component" value="Chromosome"/>
</dbReference>
<dbReference type="KEGG" id="sawl:NGM29_05750"/>
<protein>
    <recommendedName>
        <fullName evidence="4">ArsR family transcriptional regulator</fullName>
    </recommendedName>
</protein>
<organism evidence="2 3">
    <name type="scientific">Natronosalvus rutilus</name>
    <dbReference type="NCBI Taxonomy" id="2953753"/>
    <lineage>
        <taxon>Archaea</taxon>
        <taxon>Methanobacteriati</taxon>
        <taxon>Methanobacteriota</taxon>
        <taxon>Stenosarchaea group</taxon>
        <taxon>Halobacteria</taxon>
        <taxon>Halobacteriales</taxon>
        <taxon>Natrialbaceae</taxon>
        <taxon>Natronosalvus</taxon>
    </lineage>
</organism>
<dbReference type="RefSeq" id="WP_254159477.1">
    <property type="nucleotide sequence ID" value="NZ_CP100355.1"/>
</dbReference>
<sequence>MVARVKQHGDGRRVTEGWDRVFEVLSAEPRRQLISSLLDAPPDTTVPLPESAINPTNPGDPEHLRQELHHHHLPKLADRSFIDWEPDPLVAGRGPQFDRVAVVFEALHAASTEIPDSLVSGCQRLEQEQQEDTEG</sequence>
<feature type="region of interest" description="Disordered" evidence="1">
    <location>
        <begin position="39"/>
        <end position="64"/>
    </location>
</feature>
<proteinExistence type="predicted"/>
<dbReference type="AlphaFoldDB" id="A0A9E7NCD7"/>
<evidence type="ECO:0000313" key="2">
    <source>
        <dbReference type="EMBL" id="UTF54771.1"/>
    </source>
</evidence>
<accession>A0A9E7NCD7</accession>
<gene>
    <name evidence="2" type="ORF">NGM29_05750</name>
</gene>
<evidence type="ECO:0000256" key="1">
    <source>
        <dbReference type="SAM" id="MobiDB-lite"/>
    </source>
</evidence>
<evidence type="ECO:0000313" key="3">
    <source>
        <dbReference type="Proteomes" id="UP001056855"/>
    </source>
</evidence>
<keyword evidence="3" id="KW-1185">Reference proteome</keyword>